<reference evidence="10" key="1">
    <citation type="submission" date="2016-11" db="EMBL/GenBank/DDBJ databases">
        <authorList>
            <person name="Varghese N."/>
            <person name="Submissions S."/>
        </authorList>
    </citation>
    <scope>NUCLEOTIDE SEQUENCE [LARGE SCALE GENOMIC DNA]</scope>
    <source>
        <strain evidence="10">DSM 12395</strain>
    </source>
</reference>
<dbReference type="SUPFAM" id="SSF52172">
    <property type="entry name" value="CheY-like"/>
    <property type="match status" value="1"/>
</dbReference>
<protein>
    <recommendedName>
        <fullName evidence="1">Stage 0 sporulation protein A homolog</fullName>
    </recommendedName>
</protein>
<dbReference type="PROSITE" id="PS01124">
    <property type="entry name" value="HTH_ARAC_FAMILY_2"/>
    <property type="match status" value="1"/>
</dbReference>
<dbReference type="EMBL" id="FQUY01000030">
    <property type="protein sequence ID" value="SHF51896.1"/>
    <property type="molecule type" value="Genomic_DNA"/>
</dbReference>
<dbReference type="AlphaFoldDB" id="A0A1M5CB46"/>
<dbReference type="PROSITE" id="PS50110">
    <property type="entry name" value="RESPONSE_REGULATORY"/>
    <property type="match status" value="1"/>
</dbReference>
<dbReference type="RefSeq" id="WP_073240045.1">
    <property type="nucleotide sequence ID" value="NZ_FQUY01000030.1"/>
</dbReference>
<dbReference type="GO" id="GO:0000160">
    <property type="term" value="P:phosphorelay signal transduction system"/>
    <property type="evidence" value="ECO:0007669"/>
    <property type="project" value="InterPro"/>
</dbReference>
<dbReference type="SMART" id="SM00448">
    <property type="entry name" value="REC"/>
    <property type="match status" value="1"/>
</dbReference>
<dbReference type="Gene3D" id="1.10.10.60">
    <property type="entry name" value="Homeodomain-like"/>
    <property type="match status" value="2"/>
</dbReference>
<evidence type="ECO:0000313" key="10">
    <source>
        <dbReference type="Proteomes" id="UP000184148"/>
    </source>
</evidence>
<dbReference type="InterPro" id="IPR001789">
    <property type="entry name" value="Sig_transdc_resp-reg_receiver"/>
</dbReference>
<dbReference type="InterPro" id="IPR018060">
    <property type="entry name" value="HTH_AraC"/>
</dbReference>
<dbReference type="InterPro" id="IPR018062">
    <property type="entry name" value="HTH_AraC-typ_CS"/>
</dbReference>
<dbReference type="PANTHER" id="PTHR43280:SF28">
    <property type="entry name" value="HTH-TYPE TRANSCRIPTIONAL ACTIVATOR RHAS"/>
    <property type="match status" value="1"/>
</dbReference>
<dbReference type="PROSITE" id="PS00041">
    <property type="entry name" value="HTH_ARAC_FAMILY_1"/>
    <property type="match status" value="1"/>
</dbReference>
<dbReference type="OrthoDB" id="324626at2"/>
<evidence type="ECO:0000259" key="7">
    <source>
        <dbReference type="PROSITE" id="PS01124"/>
    </source>
</evidence>
<evidence type="ECO:0000313" key="9">
    <source>
        <dbReference type="EMBL" id="SHF51896.1"/>
    </source>
</evidence>
<dbReference type="GO" id="GO:0043565">
    <property type="term" value="F:sequence-specific DNA binding"/>
    <property type="evidence" value="ECO:0007669"/>
    <property type="project" value="InterPro"/>
</dbReference>
<dbReference type="Pfam" id="PF00072">
    <property type="entry name" value="Response_reg"/>
    <property type="match status" value="1"/>
</dbReference>
<name>A0A1M5CB46_9FIRM</name>
<evidence type="ECO:0000256" key="4">
    <source>
        <dbReference type="ARBA" id="ARBA00023163"/>
    </source>
</evidence>
<comment type="function">
    <text evidence="5">May play the central regulatory role in sporulation. It may be an element of the effector pathway responsible for the activation of sporulation genes in response to nutritional stress. Spo0A may act in concert with spo0H (a sigma factor) to control the expression of some genes that are critical to the sporulation process.</text>
</comment>
<accession>A0A1M5CB46</accession>
<dbReference type="InterPro" id="IPR011006">
    <property type="entry name" value="CheY-like_superfamily"/>
</dbReference>
<evidence type="ECO:0000256" key="6">
    <source>
        <dbReference type="PROSITE-ProRule" id="PRU00169"/>
    </source>
</evidence>
<dbReference type="SMART" id="SM00342">
    <property type="entry name" value="HTH_ARAC"/>
    <property type="match status" value="1"/>
</dbReference>
<keyword evidence="2" id="KW-0805">Transcription regulation</keyword>
<gene>
    <name evidence="9" type="ORF">SAMN02745133_02863</name>
</gene>
<keyword evidence="3" id="KW-0238">DNA-binding</keyword>
<keyword evidence="10" id="KW-1185">Reference proteome</keyword>
<evidence type="ECO:0000256" key="2">
    <source>
        <dbReference type="ARBA" id="ARBA00023015"/>
    </source>
</evidence>
<dbReference type="Proteomes" id="UP000184148">
    <property type="component" value="Unassembled WGS sequence"/>
</dbReference>
<organism evidence="9 10">
    <name type="scientific">Desulforamulus putei DSM 12395</name>
    <dbReference type="NCBI Taxonomy" id="1121429"/>
    <lineage>
        <taxon>Bacteria</taxon>
        <taxon>Bacillati</taxon>
        <taxon>Bacillota</taxon>
        <taxon>Clostridia</taxon>
        <taxon>Eubacteriales</taxon>
        <taxon>Peptococcaceae</taxon>
        <taxon>Desulforamulus</taxon>
    </lineage>
</organism>
<keyword evidence="4" id="KW-0804">Transcription</keyword>
<feature type="modified residue" description="4-aspartylphosphate" evidence="6">
    <location>
        <position position="55"/>
    </location>
</feature>
<sequence>MYKLMIVEDEPLERLALRKIIQRMYFNIDILQDAKNGTEAIKIAKLYQPDIILMDIRMPETTGLEAQKRIIKFLSHVKTIIITAYSEFSYAQEAIQHGVIDYLLKPVKQEDLKKSIDKAIENLERHAPGSRNSKAELVGENIIKNALNYIEKNFAQELKLNTVAEFVHLNPQYFSRYFKKEVGLTFTEYVNKLRIEKAKKLLLETNKPIYRIAVEVGFSDPAYFNKVFLKVEKQSPNKFKQSHTLND</sequence>
<evidence type="ECO:0000256" key="3">
    <source>
        <dbReference type="ARBA" id="ARBA00023125"/>
    </source>
</evidence>
<dbReference type="InterPro" id="IPR009057">
    <property type="entry name" value="Homeodomain-like_sf"/>
</dbReference>
<dbReference type="CDD" id="cd17536">
    <property type="entry name" value="REC_YesN-like"/>
    <property type="match status" value="1"/>
</dbReference>
<dbReference type="STRING" id="1121429.SAMN02745133_02863"/>
<proteinExistence type="predicted"/>
<feature type="domain" description="HTH araC/xylS-type" evidence="7">
    <location>
        <begin position="144"/>
        <end position="242"/>
    </location>
</feature>
<dbReference type="SUPFAM" id="SSF46689">
    <property type="entry name" value="Homeodomain-like"/>
    <property type="match status" value="2"/>
</dbReference>
<dbReference type="Pfam" id="PF12833">
    <property type="entry name" value="HTH_18"/>
    <property type="match status" value="1"/>
</dbReference>
<keyword evidence="6" id="KW-0597">Phosphoprotein</keyword>
<feature type="domain" description="Response regulatory" evidence="8">
    <location>
        <begin position="3"/>
        <end position="120"/>
    </location>
</feature>
<dbReference type="Gene3D" id="3.40.50.2300">
    <property type="match status" value="1"/>
</dbReference>
<dbReference type="PANTHER" id="PTHR43280">
    <property type="entry name" value="ARAC-FAMILY TRANSCRIPTIONAL REGULATOR"/>
    <property type="match status" value="1"/>
</dbReference>
<evidence type="ECO:0000256" key="1">
    <source>
        <dbReference type="ARBA" id="ARBA00018672"/>
    </source>
</evidence>
<dbReference type="GO" id="GO:0003700">
    <property type="term" value="F:DNA-binding transcription factor activity"/>
    <property type="evidence" value="ECO:0007669"/>
    <property type="project" value="InterPro"/>
</dbReference>
<evidence type="ECO:0000256" key="5">
    <source>
        <dbReference type="ARBA" id="ARBA00024867"/>
    </source>
</evidence>
<evidence type="ECO:0000259" key="8">
    <source>
        <dbReference type="PROSITE" id="PS50110"/>
    </source>
</evidence>